<dbReference type="RefSeq" id="XP_006818330.1">
    <property type="nucleotide sequence ID" value="XM_006818267.1"/>
</dbReference>
<dbReference type="PANTHER" id="PTHR28064:SF1">
    <property type="entry name" value="INNER KINETOCHORE SUBUNIT NKP2"/>
    <property type="match status" value="1"/>
</dbReference>
<name>A0ABM0ME89_SACKO</name>
<accession>A0ABM0ME89</accession>
<evidence type="ECO:0000313" key="3">
    <source>
        <dbReference type="RefSeq" id="XP_006818330.1"/>
    </source>
</evidence>
<dbReference type="Proteomes" id="UP000694865">
    <property type="component" value="Unplaced"/>
</dbReference>
<sequence>MAADCLTTCLLDCELYDSCSFEEFQQVFPRKFRDHSDVKGLYRTFRRQRKIIRETVRRNIERRYGDNMKMFDSRGKTTNLQSIDTAIEELENMEMDLQQEYDECTEETNKLKQEIDGFSAMVATNLGHFKNMAKKCDYQTLEKVVSILEETPSE</sequence>
<reference evidence="3" key="1">
    <citation type="submission" date="2025-08" db="UniProtKB">
        <authorList>
            <consortium name="RefSeq"/>
        </authorList>
    </citation>
    <scope>IDENTIFICATION</scope>
    <source>
        <tissue evidence="3">Testes</tissue>
    </source>
</reference>
<protein>
    <submittedName>
        <fullName evidence="3">Uncharacterized protein LOC102801487</fullName>
    </submittedName>
</protein>
<proteinExistence type="predicted"/>
<keyword evidence="2" id="KW-1185">Reference proteome</keyword>
<dbReference type="Pfam" id="PF09447">
    <property type="entry name" value="Cnl2_NKP2"/>
    <property type="match status" value="1"/>
</dbReference>
<organism evidence="2 3">
    <name type="scientific">Saccoglossus kowalevskii</name>
    <name type="common">Acorn worm</name>
    <dbReference type="NCBI Taxonomy" id="10224"/>
    <lineage>
        <taxon>Eukaryota</taxon>
        <taxon>Metazoa</taxon>
        <taxon>Hemichordata</taxon>
        <taxon>Enteropneusta</taxon>
        <taxon>Harrimaniidae</taxon>
        <taxon>Saccoglossus</taxon>
    </lineage>
</organism>
<dbReference type="PANTHER" id="PTHR28064">
    <property type="entry name" value="INNER KINETOCHORE SUBUNIT NKP2"/>
    <property type="match status" value="1"/>
</dbReference>
<dbReference type="InterPro" id="IPR018565">
    <property type="entry name" value="Nkp2/Cnl2"/>
</dbReference>
<evidence type="ECO:0000313" key="2">
    <source>
        <dbReference type="Proteomes" id="UP000694865"/>
    </source>
</evidence>
<feature type="coiled-coil region" evidence="1">
    <location>
        <begin position="80"/>
        <end position="114"/>
    </location>
</feature>
<dbReference type="GeneID" id="102801487"/>
<evidence type="ECO:0000256" key="1">
    <source>
        <dbReference type="SAM" id="Coils"/>
    </source>
</evidence>
<gene>
    <name evidence="3" type="primary">LOC102801487</name>
</gene>
<keyword evidence="1" id="KW-0175">Coiled coil</keyword>